<sequence>MIAGSLTLLSKRPPSSLTMPTFLEQLDTAVNGQPNLNPRPSLPRSNSTPSWPKNASMESLRSPRAPPLSHPSISAPPLRKRHSTYVLSLPPDRPKTPVPVPGIPPKRPTRNPARVGVAAPAKPKANSRPSTATGTREEVTPWEFAPGPISDEPPATPVSGSSSPVSTRARPSLTTGPVAEVTPWELYPVRRSATSGSSFSTALVEEVTPWELHPVPSIIPSRSTLATGPVEEVTPWELAPPSSSADPPAPISEKRSSPRVSTSSGQSRTLSEIAQIRRRKSTGAKASKSRSNTLPGAAPHPPDHPIGLGNDISSTVHKHRSAPPTRSAPTTPRLTHRSSSRPVVPPLAPLPAPVTTDQPLLSPQTSLKFSTADRTILEELKRNIKAREAQFVMKGEGSALGSDLSFRGKKHHTFPRNEVPYPRNYEREVLDL</sequence>
<feature type="compositionally biased region" description="Low complexity" evidence="1">
    <location>
        <begin position="157"/>
        <end position="170"/>
    </location>
</feature>
<dbReference type="OrthoDB" id="3059637at2759"/>
<organism evidence="2 3">
    <name type="scientific">Tricholomella constricta</name>
    <dbReference type="NCBI Taxonomy" id="117010"/>
    <lineage>
        <taxon>Eukaryota</taxon>
        <taxon>Fungi</taxon>
        <taxon>Dikarya</taxon>
        <taxon>Basidiomycota</taxon>
        <taxon>Agaricomycotina</taxon>
        <taxon>Agaricomycetes</taxon>
        <taxon>Agaricomycetidae</taxon>
        <taxon>Agaricales</taxon>
        <taxon>Tricholomatineae</taxon>
        <taxon>Lyophyllaceae</taxon>
        <taxon>Tricholomella</taxon>
    </lineage>
</organism>
<feature type="compositionally biased region" description="Polar residues" evidence="1">
    <location>
        <begin position="258"/>
        <end position="272"/>
    </location>
</feature>
<dbReference type="AlphaFoldDB" id="A0A8H5HG40"/>
<gene>
    <name evidence="2" type="ORF">D9615_002896</name>
</gene>
<keyword evidence="3" id="KW-1185">Reference proteome</keyword>
<evidence type="ECO:0000313" key="3">
    <source>
        <dbReference type="Proteomes" id="UP000565441"/>
    </source>
</evidence>
<feature type="compositionally biased region" description="Low complexity" evidence="1">
    <location>
        <begin position="322"/>
        <end position="333"/>
    </location>
</feature>
<evidence type="ECO:0000313" key="2">
    <source>
        <dbReference type="EMBL" id="KAF5382753.1"/>
    </source>
</evidence>
<dbReference type="Proteomes" id="UP000565441">
    <property type="component" value="Unassembled WGS sequence"/>
</dbReference>
<evidence type="ECO:0000256" key="1">
    <source>
        <dbReference type="SAM" id="MobiDB-lite"/>
    </source>
</evidence>
<protein>
    <submittedName>
        <fullName evidence="2">Uncharacterized protein</fullName>
    </submittedName>
</protein>
<accession>A0A8H5HG40</accession>
<feature type="compositionally biased region" description="Pro residues" evidence="1">
    <location>
        <begin position="343"/>
        <end position="352"/>
    </location>
</feature>
<feature type="compositionally biased region" description="Pro residues" evidence="1">
    <location>
        <begin position="96"/>
        <end position="106"/>
    </location>
</feature>
<proteinExistence type="predicted"/>
<feature type="compositionally biased region" description="Polar residues" evidence="1">
    <location>
        <begin position="28"/>
        <end position="59"/>
    </location>
</feature>
<reference evidence="2 3" key="1">
    <citation type="journal article" date="2020" name="ISME J.">
        <title>Uncovering the hidden diversity of litter-decomposition mechanisms in mushroom-forming fungi.</title>
        <authorList>
            <person name="Floudas D."/>
            <person name="Bentzer J."/>
            <person name="Ahren D."/>
            <person name="Johansson T."/>
            <person name="Persson P."/>
            <person name="Tunlid A."/>
        </authorList>
    </citation>
    <scope>NUCLEOTIDE SEQUENCE [LARGE SCALE GENOMIC DNA]</scope>
    <source>
        <strain evidence="2 3">CBS 661.87</strain>
    </source>
</reference>
<name>A0A8H5HG40_9AGAR</name>
<feature type="region of interest" description="Disordered" evidence="1">
    <location>
        <begin position="1"/>
        <end position="177"/>
    </location>
</feature>
<feature type="region of interest" description="Disordered" evidence="1">
    <location>
        <begin position="210"/>
        <end position="363"/>
    </location>
</feature>
<comment type="caution">
    <text evidence="2">The sequence shown here is derived from an EMBL/GenBank/DDBJ whole genome shotgun (WGS) entry which is preliminary data.</text>
</comment>
<dbReference type="EMBL" id="JAACJP010000008">
    <property type="protein sequence ID" value="KAF5382753.1"/>
    <property type="molecule type" value="Genomic_DNA"/>
</dbReference>